<reference evidence="4" key="1">
    <citation type="submission" date="2016-10" db="EMBL/GenBank/DDBJ databases">
        <authorList>
            <person name="Varghese N."/>
            <person name="Submissions S."/>
        </authorList>
    </citation>
    <scope>NUCLEOTIDE SEQUENCE [LARGE SCALE GENOMIC DNA]</scope>
    <source>
        <strain evidence="4">CGMCC 1.7655</strain>
    </source>
</reference>
<evidence type="ECO:0000313" key="3">
    <source>
        <dbReference type="EMBL" id="SDK65176.1"/>
    </source>
</evidence>
<protein>
    <recommendedName>
        <fullName evidence="2">DUF4167 domain-containing protein</fullName>
    </recommendedName>
</protein>
<dbReference type="Pfam" id="PF13763">
    <property type="entry name" value="DUF4167"/>
    <property type="match status" value="1"/>
</dbReference>
<keyword evidence="4" id="KW-1185">Reference proteome</keyword>
<dbReference type="Proteomes" id="UP000199555">
    <property type="component" value="Unassembled WGS sequence"/>
</dbReference>
<evidence type="ECO:0000256" key="1">
    <source>
        <dbReference type="SAM" id="MobiDB-lite"/>
    </source>
</evidence>
<feature type="region of interest" description="Disordered" evidence="1">
    <location>
        <begin position="1"/>
        <end position="44"/>
    </location>
</feature>
<dbReference type="InterPro" id="IPR025430">
    <property type="entry name" value="DUF4167"/>
</dbReference>
<accession>A0A1G9DMP6</accession>
<evidence type="ECO:0000313" key="4">
    <source>
        <dbReference type="Proteomes" id="UP000199555"/>
    </source>
</evidence>
<feature type="region of interest" description="Disordered" evidence="1">
    <location>
        <begin position="82"/>
        <end position="320"/>
    </location>
</feature>
<feature type="compositionally biased region" description="Basic and acidic residues" evidence="1">
    <location>
        <begin position="120"/>
        <end position="198"/>
    </location>
</feature>
<dbReference type="EMBL" id="FNGE01000002">
    <property type="protein sequence ID" value="SDK65176.1"/>
    <property type="molecule type" value="Genomic_DNA"/>
</dbReference>
<feature type="compositionally biased region" description="Low complexity" evidence="1">
    <location>
        <begin position="309"/>
        <end position="320"/>
    </location>
</feature>
<evidence type="ECO:0000259" key="2">
    <source>
        <dbReference type="Pfam" id="PF13763"/>
    </source>
</evidence>
<feature type="compositionally biased region" description="Low complexity" evidence="1">
    <location>
        <begin position="203"/>
        <end position="222"/>
    </location>
</feature>
<feature type="compositionally biased region" description="Basic and acidic residues" evidence="1">
    <location>
        <begin position="82"/>
        <end position="91"/>
    </location>
</feature>
<name>A0A1G9DMP6_9RHOB</name>
<proteinExistence type="predicted"/>
<dbReference type="AlphaFoldDB" id="A0A1G9DMP6"/>
<feature type="domain" description="DUF4167" evidence="2">
    <location>
        <begin position="12"/>
        <end position="87"/>
    </location>
</feature>
<sequence>MNIGTMRSSKSRSRNKSRNNPRSLGNVVNRVFDSSGPEGKVRGTPQQIIEKYLALARDAQLSGDRVAEQSFLQHAEHYTRMLGEAQREQAERQAQFGGQQPGFEGREERNGHPYNGGHQQGERLDDRGENRGEARGDSRNEPRGEGRNDGRRDDRNEGRQNDNRQNRRDDRQNRREDREGRSERREEREDSRAEERVVAPESVTPEATPSEAPAVAPASVEPLADAGQERDTAVCEQPGFPEFLQAPLSALPEARGDEDAAPVETPENRTEAPETAEAAAPRARKPRAAGTAPRRAPQRRRKAGDEGEAAPQAPEAAVDD</sequence>
<gene>
    <name evidence="3" type="ORF">SAMN04487971_102133</name>
</gene>
<organism evidence="3 4">
    <name type="scientific">Paracoccus chinensis</name>
    <dbReference type="NCBI Taxonomy" id="525640"/>
    <lineage>
        <taxon>Bacteria</taxon>
        <taxon>Pseudomonadati</taxon>
        <taxon>Pseudomonadota</taxon>
        <taxon>Alphaproteobacteria</taxon>
        <taxon>Rhodobacterales</taxon>
        <taxon>Paracoccaceae</taxon>
        <taxon>Paracoccus</taxon>
    </lineage>
</organism>
<feature type="compositionally biased region" description="Basic residues" evidence="1">
    <location>
        <begin position="9"/>
        <end position="19"/>
    </location>
</feature>
<dbReference type="STRING" id="525640.SAMN04487971_102133"/>